<dbReference type="PANTHER" id="PTHR34123:SF1">
    <property type="entry name" value="OS04G0578200 PROTEIN"/>
    <property type="match status" value="1"/>
</dbReference>
<keyword evidence="2" id="KW-1185">Reference proteome</keyword>
<organism evidence="1 2">
    <name type="scientific">Thalassiosira oceanica</name>
    <name type="common">Marine diatom</name>
    <dbReference type="NCBI Taxonomy" id="159749"/>
    <lineage>
        <taxon>Eukaryota</taxon>
        <taxon>Sar</taxon>
        <taxon>Stramenopiles</taxon>
        <taxon>Ochrophyta</taxon>
        <taxon>Bacillariophyta</taxon>
        <taxon>Coscinodiscophyceae</taxon>
        <taxon>Thalassiosirophycidae</taxon>
        <taxon>Thalassiosirales</taxon>
        <taxon>Thalassiosiraceae</taxon>
        <taxon>Thalassiosira</taxon>
    </lineage>
</organism>
<evidence type="ECO:0000313" key="1">
    <source>
        <dbReference type="EMBL" id="EJK76114.1"/>
    </source>
</evidence>
<dbReference type="eggNOG" id="KOG0987">
    <property type="taxonomic scope" value="Eukaryota"/>
</dbReference>
<protein>
    <submittedName>
        <fullName evidence="1">Uncharacterized protein</fullName>
    </submittedName>
</protein>
<dbReference type="Pfam" id="PF10184">
    <property type="entry name" value="DUF2358"/>
    <property type="match status" value="1"/>
</dbReference>
<reference evidence="1 2" key="1">
    <citation type="journal article" date="2012" name="Genome Biol.">
        <title>Genome and low-iron response of an oceanic diatom adapted to chronic iron limitation.</title>
        <authorList>
            <person name="Lommer M."/>
            <person name="Specht M."/>
            <person name="Roy A.S."/>
            <person name="Kraemer L."/>
            <person name="Andreson R."/>
            <person name="Gutowska M.A."/>
            <person name="Wolf J."/>
            <person name="Bergner S.V."/>
            <person name="Schilhabel M.B."/>
            <person name="Klostermeier U.C."/>
            <person name="Beiko R.G."/>
            <person name="Rosenstiel P."/>
            <person name="Hippler M."/>
            <person name="Laroche J."/>
        </authorList>
    </citation>
    <scope>NUCLEOTIDE SEQUENCE [LARGE SCALE GENOMIC DNA]</scope>
    <source>
        <strain evidence="1 2">CCMP1005</strain>
    </source>
</reference>
<gene>
    <name evidence="1" type="ORF">THAOC_02143</name>
</gene>
<proteinExistence type="predicted"/>
<dbReference type="InterPro" id="IPR018790">
    <property type="entry name" value="DUF2358"/>
</dbReference>
<dbReference type="AlphaFoldDB" id="K0TGG2"/>
<dbReference type="EMBL" id="AGNL01002528">
    <property type="protein sequence ID" value="EJK76114.1"/>
    <property type="molecule type" value="Genomic_DNA"/>
</dbReference>
<comment type="caution">
    <text evidence="1">The sequence shown here is derived from an EMBL/GenBank/DDBJ whole genome shotgun (WGS) entry which is preliminary data.</text>
</comment>
<name>K0TGG2_THAOC</name>
<dbReference type="OrthoDB" id="348976at2759"/>
<accession>K0TGG2</accession>
<dbReference type="PANTHER" id="PTHR34123">
    <property type="entry name" value="OS04G0578200 PROTEIN"/>
    <property type="match status" value="1"/>
</dbReference>
<evidence type="ECO:0000313" key="2">
    <source>
        <dbReference type="Proteomes" id="UP000266841"/>
    </source>
</evidence>
<sequence>MREAGFSSEVVRRRCVLARLRLRRVAPRLPARPRQMQRPSILNVRSRTGCRKGPADNAARKNWWSAILTIALWRATEKGSDDMKDRDENGRHYLGRMDVRCGYCGAIGFRGELKTKGDDGDGNKIQNFGSLCCCKGKIGGIVDYELGDTLENLYTSPDVNALHFRANARVYNNSMAMSSLACEHGWRQRFHNNKCEGMLTSQGQLLRKMGPLTARDGERPKCIQAYFYGADQATAYRMMNCKVSIPSKERETYKSVFKALHRTLLSAGNKYLDAFMSVKDYIETKLKDKVWDVRLSITANASVEESIHRGRLNLPTQDEVAILFPDDITAQHQRNVILNYRAPVGSSGLRYIPDYHRMYDATQYPTLFVKGQDGWHLDLDSHAGTHGSEIHAIPGAMRPLPVLISLAVFADVSAFSRRAPQVLYLYRGTVDGQIRLDTLLRGEGRDRDAEDGSSSYETSASAVKGVVSSLTTIANSIFDQSSREITINTENSNSPSSPQELMKRIGAEYTENNYLWTGNIDSSSFAADCTFTDPTLSFQGVDKFVSNVQNLVPVVDFLLEGKTDENSESVLLDIRLNEEESYVETRWNMVGSLKRLPWRPKIDVIGRTKFWYETELRDDDSVARVQVNFYDEQWEIPAGLALMQLITPPGTIRNSDLE</sequence>
<dbReference type="Proteomes" id="UP000266841">
    <property type="component" value="Unassembled WGS sequence"/>
</dbReference>